<comment type="catalytic activity">
    <reaction evidence="10">
        <text>L-ornithine + NADH + O2 = N(5)-hydroxy-L-ornithine + NAD(+) + H2O</text>
        <dbReference type="Rhea" id="RHEA:41512"/>
        <dbReference type="ChEBI" id="CHEBI:15377"/>
        <dbReference type="ChEBI" id="CHEBI:15379"/>
        <dbReference type="ChEBI" id="CHEBI:46911"/>
        <dbReference type="ChEBI" id="CHEBI:57540"/>
        <dbReference type="ChEBI" id="CHEBI:57945"/>
        <dbReference type="ChEBI" id="CHEBI:78275"/>
        <dbReference type="EC" id="1.14.13.196"/>
    </reaction>
</comment>
<evidence type="ECO:0000256" key="5">
    <source>
        <dbReference type="ARBA" id="ARBA00022630"/>
    </source>
</evidence>
<feature type="region of interest" description="Disordered" evidence="11">
    <location>
        <begin position="1"/>
        <end position="30"/>
    </location>
</feature>
<gene>
    <name evidence="12" type="ORF">AAFC00_005051</name>
</gene>
<evidence type="ECO:0000256" key="6">
    <source>
        <dbReference type="ARBA" id="ARBA00022827"/>
    </source>
</evidence>
<reference evidence="12 13" key="1">
    <citation type="submission" date="2024-07" db="EMBL/GenBank/DDBJ databases">
        <title>Draft sequence of the Neodothiora populina.</title>
        <authorList>
            <person name="Drown D.D."/>
            <person name="Schuette U.S."/>
            <person name="Buechlein A.B."/>
            <person name="Rusch D.R."/>
            <person name="Winton L.W."/>
            <person name="Adams G.A."/>
        </authorList>
    </citation>
    <scope>NUCLEOTIDE SEQUENCE [LARGE SCALE GENOMIC DNA]</scope>
    <source>
        <strain evidence="12 13">CPC 39397</strain>
    </source>
</reference>
<evidence type="ECO:0000256" key="9">
    <source>
        <dbReference type="ARBA" id="ARBA00047598"/>
    </source>
</evidence>
<dbReference type="InterPro" id="IPR036188">
    <property type="entry name" value="FAD/NAD-bd_sf"/>
</dbReference>
<evidence type="ECO:0000256" key="4">
    <source>
        <dbReference type="ARBA" id="ARBA00012881"/>
    </source>
</evidence>
<dbReference type="Pfam" id="PF13434">
    <property type="entry name" value="Lys_Orn_oxgnase"/>
    <property type="match status" value="1"/>
</dbReference>
<evidence type="ECO:0000256" key="11">
    <source>
        <dbReference type="SAM" id="MobiDB-lite"/>
    </source>
</evidence>
<protein>
    <recommendedName>
        <fullName evidence="4">L-ornithine N(5)-monooxygenase [NAD(P)H]</fullName>
        <ecNumber evidence="4">1.14.13.196</ecNumber>
    </recommendedName>
</protein>
<evidence type="ECO:0000313" key="13">
    <source>
        <dbReference type="Proteomes" id="UP001562354"/>
    </source>
</evidence>
<keyword evidence="5" id="KW-0285">Flavoprotein</keyword>
<accession>A0ABR3PK06</accession>
<evidence type="ECO:0000256" key="1">
    <source>
        <dbReference type="ARBA" id="ARBA00001974"/>
    </source>
</evidence>
<name>A0ABR3PK06_9PEZI</name>
<keyword evidence="8" id="KW-0560">Oxidoreductase</keyword>
<dbReference type="PANTHER" id="PTHR42802:SF1">
    <property type="entry name" value="L-ORNITHINE N(5)-MONOOXYGENASE"/>
    <property type="match status" value="1"/>
</dbReference>
<sequence length="478" mass="53081">MAATVTTSERRSMETSSRQAARPRGRSADPEQSIDLLGVGFGLSSLAVAAALADRNSGRSVKFLERQDAFTWAPAKSLPDNKVATPFLRDLITTQNPRSKFTFVNYLQTTGQLVAFTNASSLHPSKLLMSHYLVWVTEHIERLGWVNYGAEVLRIDPIRKSADSQVESFSVLYRDTARGDLITLNSKRLVVATGLAPHIPKALATPELSRYVVHSDSSNELFAQHNGRLPDVAVVGASQEGAEIFEELQLHYGGHRSTFFIEDSSLRPVDQTAFSRTLVDVPPSDFAFFPPELRKKIIFAKEGYNASPVSLELLERLYDMDYAQKIRENDPSKWRFGIEPLAKVIGAEILPSSTQPHVRLLLKSPRTGAVRKSERSFDKVVVATGYRKQGESLLSSLSALMEQGAVSVDRDYQVNIKKGVLHNGCGIWSLISFGDHMSRDEEFLHVAEQAHRVIASSDRLLNKEQNQQGSQVSNQSML</sequence>
<evidence type="ECO:0000256" key="7">
    <source>
        <dbReference type="ARBA" id="ARBA00022857"/>
    </source>
</evidence>
<proteinExistence type="inferred from homology"/>
<dbReference type="SUPFAM" id="SSF51905">
    <property type="entry name" value="FAD/NAD(P)-binding domain"/>
    <property type="match status" value="1"/>
</dbReference>
<keyword evidence="6" id="KW-0274">FAD</keyword>
<evidence type="ECO:0000313" key="12">
    <source>
        <dbReference type="EMBL" id="KAL1306334.1"/>
    </source>
</evidence>
<dbReference type="Proteomes" id="UP001562354">
    <property type="component" value="Unassembled WGS sequence"/>
</dbReference>
<dbReference type="RefSeq" id="XP_069202607.1">
    <property type="nucleotide sequence ID" value="XM_069344781.1"/>
</dbReference>
<dbReference type="EC" id="1.14.13.196" evidence="4"/>
<comment type="pathway">
    <text evidence="2">Siderophore biosynthesis.</text>
</comment>
<dbReference type="InterPro" id="IPR025700">
    <property type="entry name" value="Lys/Orn_oxygenase"/>
</dbReference>
<comment type="cofactor">
    <cofactor evidence="1">
        <name>FAD</name>
        <dbReference type="ChEBI" id="CHEBI:57692"/>
    </cofactor>
</comment>
<keyword evidence="13" id="KW-1185">Reference proteome</keyword>
<dbReference type="EMBL" id="JBFMKM010000004">
    <property type="protein sequence ID" value="KAL1306334.1"/>
    <property type="molecule type" value="Genomic_DNA"/>
</dbReference>
<evidence type="ECO:0000256" key="2">
    <source>
        <dbReference type="ARBA" id="ARBA00004924"/>
    </source>
</evidence>
<organism evidence="12 13">
    <name type="scientific">Neodothiora populina</name>
    <dbReference type="NCBI Taxonomy" id="2781224"/>
    <lineage>
        <taxon>Eukaryota</taxon>
        <taxon>Fungi</taxon>
        <taxon>Dikarya</taxon>
        <taxon>Ascomycota</taxon>
        <taxon>Pezizomycotina</taxon>
        <taxon>Dothideomycetes</taxon>
        <taxon>Dothideomycetidae</taxon>
        <taxon>Dothideales</taxon>
        <taxon>Dothioraceae</taxon>
        <taxon>Neodothiora</taxon>
    </lineage>
</organism>
<evidence type="ECO:0000256" key="10">
    <source>
        <dbReference type="ARBA" id="ARBA00049248"/>
    </source>
</evidence>
<comment type="catalytic activity">
    <reaction evidence="9">
        <text>L-ornithine + NADPH + O2 = N(5)-hydroxy-L-ornithine + NADP(+) + H2O</text>
        <dbReference type="Rhea" id="RHEA:41508"/>
        <dbReference type="ChEBI" id="CHEBI:15377"/>
        <dbReference type="ChEBI" id="CHEBI:15379"/>
        <dbReference type="ChEBI" id="CHEBI:46911"/>
        <dbReference type="ChEBI" id="CHEBI:57783"/>
        <dbReference type="ChEBI" id="CHEBI:58349"/>
        <dbReference type="ChEBI" id="CHEBI:78275"/>
        <dbReference type="EC" id="1.14.13.196"/>
    </reaction>
</comment>
<dbReference type="Gene3D" id="3.50.50.60">
    <property type="entry name" value="FAD/NAD(P)-binding domain"/>
    <property type="match status" value="1"/>
</dbReference>
<evidence type="ECO:0000256" key="8">
    <source>
        <dbReference type="ARBA" id="ARBA00023002"/>
    </source>
</evidence>
<comment type="caution">
    <text evidence="12">The sequence shown here is derived from an EMBL/GenBank/DDBJ whole genome shotgun (WGS) entry which is preliminary data.</text>
</comment>
<keyword evidence="7" id="KW-0521">NADP</keyword>
<comment type="similarity">
    <text evidence="3">Belongs to the lysine N(6)-hydroxylase/L-ornithine N(5)-oxygenase family.</text>
</comment>
<dbReference type="GeneID" id="95978751"/>
<dbReference type="PANTHER" id="PTHR42802">
    <property type="entry name" value="MONOOXYGENASE"/>
    <property type="match status" value="1"/>
</dbReference>
<evidence type="ECO:0000256" key="3">
    <source>
        <dbReference type="ARBA" id="ARBA00007588"/>
    </source>
</evidence>